<evidence type="ECO:0000256" key="4">
    <source>
        <dbReference type="ARBA" id="ARBA00023088"/>
    </source>
</evidence>
<organism evidence="9 10">
    <name type="scientific">Lapidilactobacillus dextrinicus DSM 20335</name>
    <dbReference type="NCBI Taxonomy" id="1423738"/>
    <lineage>
        <taxon>Bacteria</taxon>
        <taxon>Bacillati</taxon>
        <taxon>Bacillota</taxon>
        <taxon>Bacilli</taxon>
        <taxon>Lactobacillales</taxon>
        <taxon>Lactobacillaceae</taxon>
        <taxon>Lapidilactobacillus</taxon>
    </lineage>
</organism>
<gene>
    <name evidence="9" type="ORF">FC84_GL000538</name>
</gene>
<feature type="compositionally biased region" description="Polar residues" evidence="5">
    <location>
        <begin position="75"/>
        <end position="84"/>
    </location>
</feature>
<evidence type="ECO:0000256" key="2">
    <source>
        <dbReference type="ARBA" id="ARBA00022525"/>
    </source>
</evidence>
<dbReference type="Proteomes" id="UP000051813">
    <property type="component" value="Unassembled WGS sequence"/>
</dbReference>
<feature type="domain" description="Gram-positive cocci surface proteins LPxTG" evidence="8">
    <location>
        <begin position="102"/>
        <end position="137"/>
    </location>
</feature>
<dbReference type="RefSeq" id="WP_057753700.1">
    <property type="nucleotide sequence ID" value="NZ_AYYK01000001.1"/>
</dbReference>
<dbReference type="AlphaFoldDB" id="A0A0R2BKE5"/>
<reference evidence="9 10" key="1">
    <citation type="journal article" date="2015" name="Genome Announc.">
        <title>Expanding the biotechnology potential of lactobacilli through comparative genomics of 213 strains and associated genera.</title>
        <authorList>
            <person name="Sun Z."/>
            <person name="Harris H.M."/>
            <person name="McCann A."/>
            <person name="Guo C."/>
            <person name="Argimon S."/>
            <person name="Zhang W."/>
            <person name="Yang X."/>
            <person name="Jeffery I.B."/>
            <person name="Cooney J.C."/>
            <person name="Kagawa T.F."/>
            <person name="Liu W."/>
            <person name="Song Y."/>
            <person name="Salvetti E."/>
            <person name="Wrobel A."/>
            <person name="Rasinkangas P."/>
            <person name="Parkhill J."/>
            <person name="Rea M.C."/>
            <person name="O'Sullivan O."/>
            <person name="Ritari J."/>
            <person name="Douillard F.P."/>
            <person name="Paul Ross R."/>
            <person name="Yang R."/>
            <person name="Briner A.E."/>
            <person name="Felis G.E."/>
            <person name="de Vos W.M."/>
            <person name="Barrangou R."/>
            <person name="Klaenhammer T.R."/>
            <person name="Caufield P.W."/>
            <person name="Cui Y."/>
            <person name="Zhang H."/>
            <person name="O'Toole P.W."/>
        </authorList>
    </citation>
    <scope>NUCLEOTIDE SEQUENCE [LARGE SCALE GENOMIC DNA]</scope>
    <source>
        <strain evidence="9 10">DSM 20335</strain>
    </source>
</reference>
<keyword evidence="3 7" id="KW-0732">Signal</keyword>
<feature type="region of interest" description="Disordered" evidence="5">
    <location>
        <begin position="41"/>
        <end position="84"/>
    </location>
</feature>
<feature type="signal peptide" evidence="7">
    <location>
        <begin position="1"/>
        <end position="25"/>
    </location>
</feature>
<feature type="transmembrane region" description="Helical" evidence="6">
    <location>
        <begin position="113"/>
        <end position="131"/>
    </location>
</feature>
<keyword evidence="4" id="KW-0572">Peptidoglycan-anchor</keyword>
<keyword evidence="1" id="KW-0134">Cell wall</keyword>
<keyword evidence="2" id="KW-0964">Secreted</keyword>
<keyword evidence="6" id="KW-0472">Membrane</keyword>
<comment type="caution">
    <text evidence="9">The sequence shown here is derived from an EMBL/GenBank/DDBJ whole genome shotgun (WGS) entry which is preliminary data.</text>
</comment>
<dbReference type="STRING" id="1423738.FC84_GL000538"/>
<name>A0A0R2BKE5_9LACO</name>
<accession>A0A0R2BKE5</accession>
<dbReference type="InterPro" id="IPR019931">
    <property type="entry name" value="LPXTG_anchor"/>
</dbReference>
<evidence type="ECO:0000256" key="5">
    <source>
        <dbReference type="SAM" id="MobiDB-lite"/>
    </source>
</evidence>
<evidence type="ECO:0000313" key="9">
    <source>
        <dbReference type="EMBL" id="KRM79841.1"/>
    </source>
</evidence>
<evidence type="ECO:0000256" key="3">
    <source>
        <dbReference type="ARBA" id="ARBA00022729"/>
    </source>
</evidence>
<dbReference type="EMBL" id="AYYK01000001">
    <property type="protein sequence ID" value="KRM79841.1"/>
    <property type="molecule type" value="Genomic_DNA"/>
</dbReference>
<protein>
    <recommendedName>
        <fullName evidence="8">Gram-positive cocci surface proteins LPxTG domain-containing protein</fullName>
    </recommendedName>
</protein>
<evidence type="ECO:0000256" key="7">
    <source>
        <dbReference type="SAM" id="SignalP"/>
    </source>
</evidence>
<feature type="chain" id="PRO_5006415415" description="Gram-positive cocci surface proteins LPxTG domain-containing protein" evidence="7">
    <location>
        <begin position="26"/>
        <end position="142"/>
    </location>
</feature>
<dbReference type="NCBIfam" id="TIGR01167">
    <property type="entry name" value="LPXTG_anchor"/>
    <property type="match status" value="1"/>
</dbReference>
<dbReference type="Pfam" id="PF00746">
    <property type="entry name" value="Gram_pos_anchor"/>
    <property type="match status" value="1"/>
</dbReference>
<keyword evidence="6" id="KW-1133">Transmembrane helix</keyword>
<evidence type="ECO:0000259" key="8">
    <source>
        <dbReference type="Pfam" id="PF00746"/>
    </source>
</evidence>
<evidence type="ECO:0000256" key="1">
    <source>
        <dbReference type="ARBA" id="ARBA00022512"/>
    </source>
</evidence>
<evidence type="ECO:0000256" key="6">
    <source>
        <dbReference type="SAM" id="Phobius"/>
    </source>
</evidence>
<keyword evidence="6" id="KW-0812">Transmembrane</keyword>
<dbReference type="PATRIC" id="fig|1423738.3.peg.548"/>
<proteinExistence type="predicted"/>
<evidence type="ECO:0000313" key="10">
    <source>
        <dbReference type="Proteomes" id="UP000051813"/>
    </source>
</evidence>
<keyword evidence="10" id="KW-1185">Reference proteome</keyword>
<sequence length="142" mass="15358">MKKVSFILILGLLLLTSVTQQTVSATTATGVDRDNETVTVGFYGRDSPDTNTNETKPGIGGNDYQNDANDHDGSKGSNSTTNVGNATDLINGHRIKTFFKNALLPQTGEQSGFWLSFIGSLILAILLLIFAKRRKQHDEAEA</sequence>